<dbReference type="EMBL" id="LR796239">
    <property type="protein sequence ID" value="CAB4131294.1"/>
    <property type="molecule type" value="Genomic_DNA"/>
</dbReference>
<proteinExistence type="predicted"/>
<evidence type="ECO:0000313" key="1">
    <source>
        <dbReference type="EMBL" id="CAB4131294.1"/>
    </source>
</evidence>
<accession>A0A6J5L9R4</accession>
<evidence type="ECO:0000313" key="2">
    <source>
        <dbReference type="EMBL" id="CAB5222076.1"/>
    </source>
</evidence>
<name>A0A6J5L9R4_9CAUD</name>
<sequence length="87" mass="9330">MRANAVGVGSINPKGSINKVDQLPCACGNDIPLARFQLGYRQCLLCGEKTAQKRKFTVAPMPKSNYILITDLSLLKGLNSSHKGGLV</sequence>
<reference evidence="1" key="1">
    <citation type="submission" date="2020-04" db="EMBL/GenBank/DDBJ databases">
        <authorList>
            <person name="Chiriac C."/>
            <person name="Salcher M."/>
            <person name="Ghai R."/>
            <person name="Kavagutti S V."/>
        </authorList>
    </citation>
    <scope>NUCLEOTIDE SEQUENCE</scope>
</reference>
<gene>
    <name evidence="1" type="ORF">UFOVP128_74</name>
    <name evidence="2" type="ORF">UFOVP243_45</name>
</gene>
<protein>
    <submittedName>
        <fullName evidence="1">Uncharacterized protein</fullName>
    </submittedName>
</protein>
<dbReference type="EMBL" id="LR798296">
    <property type="protein sequence ID" value="CAB5222076.1"/>
    <property type="molecule type" value="Genomic_DNA"/>
</dbReference>
<organism evidence="1">
    <name type="scientific">uncultured Caudovirales phage</name>
    <dbReference type="NCBI Taxonomy" id="2100421"/>
    <lineage>
        <taxon>Viruses</taxon>
        <taxon>Duplodnaviria</taxon>
        <taxon>Heunggongvirae</taxon>
        <taxon>Uroviricota</taxon>
        <taxon>Caudoviricetes</taxon>
        <taxon>Peduoviridae</taxon>
        <taxon>Maltschvirus</taxon>
        <taxon>Maltschvirus maltsch</taxon>
    </lineage>
</organism>